<dbReference type="SMART" id="SM00382">
    <property type="entry name" value="AAA"/>
    <property type="match status" value="1"/>
</dbReference>
<feature type="domain" description="ABC transmembrane type-1" evidence="9">
    <location>
        <begin position="31"/>
        <end position="312"/>
    </location>
</feature>
<dbReference type="Pfam" id="PF00664">
    <property type="entry name" value="ABC_membrane"/>
    <property type="match status" value="1"/>
</dbReference>
<dbReference type="Pfam" id="PF00005">
    <property type="entry name" value="ABC_tran"/>
    <property type="match status" value="1"/>
</dbReference>
<evidence type="ECO:0000313" key="10">
    <source>
        <dbReference type="EMBL" id="GAA4807840.1"/>
    </source>
</evidence>
<evidence type="ECO:0000259" key="9">
    <source>
        <dbReference type="PROSITE" id="PS50929"/>
    </source>
</evidence>
<feature type="transmembrane region" description="Helical" evidence="7">
    <location>
        <begin position="170"/>
        <end position="189"/>
    </location>
</feature>
<dbReference type="PANTHER" id="PTHR24221:SF397">
    <property type="entry name" value="ABC TRANSPORTER, ATP-BINDING TRANSMEMBRANE PROTEIN"/>
    <property type="match status" value="1"/>
</dbReference>
<dbReference type="Gene3D" id="3.40.50.300">
    <property type="entry name" value="P-loop containing nucleotide triphosphate hydrolases"/>
    <property type="match status" value="1"/>
</dbReference>
<feature type="transmembrane region" description="Helical" evidence="7">
    <location>
        <begin position="28"/>
        <end position="54"/>
    </location>
</feature>
<protein>
    <submittedName>
        <fullName evidence="10">ABC transporter ATP-binding protein</fullName>
    </submittedName>
</protein>
<dbReference type="InterPro" id="IPR017871">
    <property type="entry name" value="ABC_transporter-like_CS"/>
</dbReference>
<keyword evidence="3" id="KW-0547">Nucleotide-binding</keyword>
<feature type="transmembrane region" description="Helical" evidence="7">
    <location>
        <begin position="74"/>
        <end position="101"/>
    </location>
</feature>
<evidence type="ECO:0000313" key="11">
    <source>
        <dbReference type="Proteomes" id="UP001501411"/>
    </source>
</evidence>
<dbReference type="Proteomes" id="UP001501411">
    <property type="component" value="Unassembled WGS sequence"/>
</dbReference>
<gene>
    <name evidence="10" type="ORF">GCM10023231_41360</name>
</gene>
<dbReference type="PROSITE" id="PS50929">
    <property type="entry name" value="ABC_TM1F"/>
    <property type="match status" value="1"/>
</dbReference>
<keyword evidence="6 7" id="KW-0472">Membrane</keyword>
<keyword evidence="5 7" id="KW-1133">Transmembrane helix</keyword>
<accession>A0ABP9CF05</accession>
<evidence type="ECO:0000259" key="8">
    <source>
        <dbReference type="PROSITE" id="PS50893"/>
    </source>
</evidence>
<evidence type="ECO:0000256" key="7">
    <source>
        <dbReference type="SAM" id="Phobius"/>
    </source>
</evidence>
<evidence type="ECO:0000256" key="6">
    <source>
        <dbReference type="ARBA" id="ARBA00023136"/>
    </source>
</evidence>
<organism evidence="10 11">
    <name type="scientific">Olivibacter ginsenosidimutans</name>
    <dbReference type="NCBI Taxonomy" id="1176537"/>
    <lineage>
        <taxon>Bacteria</taxon>
        <taxon>Pseudomonadati</taxon>
        <taxon>Bacteroidota</taxon>
        <taxon>Sphingobacteriia</taxon>
        <taxon>Sphingobacteriales</taxon>
        <taxon>Sphingobacteriaceae</taxon>
        <taxon>Olivibacter</taxon>
    </lineage>
</organism>
<comment type="caution">
    <text evidence="10">The sequence shown here is derived from an EMBL/GenBank/DDBJ whole genome shotgun (WGS) entry which is preliminary data.</text>
</comment>
<reference evidence="11" key="1">
    <citation type="journal article" date="2019" name="Int. J. Syst. Evol. Microbiol.">
        <title>The Global Catalogue of Microorganisms (GCM) 10K type strain sequencing project: providing services to taxonomists for standard genome sequencing and annotation.</title>
        <authorList>
            <consortium name="The Broad Institute Genomics Platform"/>
            <consortium name="The Broad Institute Genome Sequencing Center for Infectious Disease"/>
            <person name="Wu L."/>
            <person name="Ma J."/>
        </authorList>
    </citation>
    <scope>NUCLEOTIDE SEQUENCE [LARGE SCALE GENOMIC DNA]</scope>
    <source>
        <strain evidence="11">JCM 18200</strain>
    </source>
</reference>
<evidence type="ECO:0000256" key="4">
    <source>
        <dbReference type="ARBA" id="ARBA00022840"/>
    </source>
</evidence>
<keyword evidence="4 10" id="KW-0067">ATP-binding</keyword>
<evidence type="ECO:0000256" key="2">
    <source>
        <dbReference type="ARBA" id="ARBA00022692"/>
    </source>
</evidence>
<keyword evidence="11" id="KW-1185">Reference proteome</keyword>
<dbReference type="InterPro" id="IPR039421">
    <property type="entry name" value="Type_1_exporter"/>
</dbReference>
<keyword evidence="2 7" id="KW-0812">Transmembrane</keyword>
<dbReference type="Gene3D" id="1.20.1560.10">
    <property type="entry name" value="ABC transporter type 1, transmembrane domain"/>
    <property type="match status" value="2"/>
</dbReference>
<dbReference type="InterPro" id="IPR027417">
    <property type="entry name" value="P-loop_NTPase"/>
</dbReference>
<feature type="transmembrane region" description="Helical" evidence="7">
    <location>
        <begin position="285"/>
        <end position="303"/>
    </location>
</feature>
<evidence type="ECO:0000256" key="1">
    <source>
        <dbReference type="ARBA" id="ARBA00004651"/>
    </source>
</evidence>
<dbReference type="SUPFAM" id="SSF52540">
    <property type="entry name" value="P-loop containing nucleoside triphosphate hydrolases"/>
    <property type="match status" value="1"/>
</dbReference>
<feature type="transmembrane region" description="Helical" evidence="7">
    <location>
        <begin position="256"/>
        <end position="279"/>
    </location>
</feature>
<proteinExistence type="predicted"/>
<dbReference type="InterPro" id="IPR003593">
    <property type="entry name" value="AAA+_ATPase"/>
</dbReference>
<name>A0ABP9CF05_9SPHI</name>
<dbReference type="PROSITE" id="PS00211">
    <property type="entry name" value="ABC_TRANSPORTER_1"/>
    <property type="match status" value="1"/>
</dbReference>
<comment type="subcellular location">
    <subcellularLocation>
        <location evidence="1">Cell membrane</location>
        <topology evidence="1">Multi-pass membrane protein</topology>
    </subcellularLocation>
</comment>
<evidence type="ECO:0000256" key="5">
    <source>
        <dbReference type="ARBA" id="ARBA00022989"/>
    </source>
</evidence>
<dbReference type="PANTHER" id="PTHR24221">
    <property type="entry name" value="ATP-BINDING CASSETTE SUB-FAMILY B"/>
    <property type="match status" value="1"/>
</dbReference>
<dbReference type="InterPro" id="IPR011527">
    <property type="entry name" value="ABC1_TM_dom"/>
</dbReference>
<dbReference type="SUPFAM" id="SSF90123">
    <property type="entry name" value="ABC transporter transmembrane region"/>
    <property type="match status" value="1"/>
</dbReference>
<feature type="domain" description="ABC transporter" evidence="8">
    <location>
        <begin position="345"/>
        <end position="578"/>
    </location>
</feature>
<dbReference type="GO" id="GO:0005524">
    <property type="term" value="F:ATP binding"/>
    <property type="evidence" value="ECO:0007669"/>
    <property type="project" value="UniProtKB-KW"/>
</dbReference>
<dbReference type="InterPro" id="IPR036640">
    <property type="entry name" value="ABC1_TM_sf"/>
</dbReference>
<dbReference type="EMBL" id="BAABIQ010000044">
    <property type="protein sequence ID" value="GAA4807840.1"/>
    <property type="molecule type" value="Genomic_DNA"/>
</dbReference>
<dbReference type="PROSITE" id="PS50893">
    <property type="entry name" value="ABC_TRANSPORTER_2"/>
    <property type="match status" value="1"/>
</dbReference>
<sequence length="588" mass="65668">MSQASMKTTQPKNGITRLLEIAGRKKHLLTLSALLAIIYSLLSLIPYILVYHIIQEMTGNIVHVSQITSYLIQAALAMLLANGLLYASGMSSHIAAFTILYELRVQMAEKLAKLPLGFINNTNSGTLKKIMADDIERLENFIAHSIPDIVKGIALPFCSLIYLFTIDWRLALASCLPMVFLALVIPRMFNKDRRELLTQYHQSIEEMNAGIIEFVRAMPVIKIFGHTAQSFDRYTSKVEGFHEMVNRWIKTSSAPYAVFISFISNATLPVLALGLYLYFSTGISLSVFILFLILGVGYIRPLFSLSSLGSQLSVIDHGVKRLDEVLFSKEQETFGEAELTTDFSIAFDHVAFSYDQQHLVLRQVSFDVPQGSITALVGPSGSGKSTLAQLVARFWDVTQGEIRIGGQPIQSIKPEALMHQISFVFQDSFLFQQSIYENIRMGMDKTEMELIAAAKAAQCHDFIMRLPQGYQTRWGADGIHLSGGEQQRIQLARAILKDAPILILDEATAFSDPENEQLIQQAFSQLIQRKTVLVIAHRLSTITDSDQIVVLDKGSVVGHGQHQELLKSCPLYQTMWDAHMQAKTFALT</sequence>
<evidence type="ECO:0000256" key="3">
    <source>
        <dbReference type="ARBA" id="ARBA00022741"/>
    </source>
</evidence>
<dbReference type="InterPro" id="IPR003439">
    <property type="entry name" value="ABC_transporter-like_ATP-bd"/>
</dbReference>